<evidence type="ECO:0000256" key="3">
    <source>
        <dbReference type="ARBA" id="ARBA00022840"/>
    </source>
</evidence>
<keyword evidence="3 4" id="KW-0067">ATP-binding</keyword>
<dbReference type="Gene3D" id="3.30.470.20">
    <property type="entry name" value="ATP-grasp fold, B domain"/>
    <property type="match status" value="1"/>
</dbReference>
<feature type="region of interest" description="Disordered" evidence="5">
    <location>
        <begin position="1"/>
        <end position="41"/>
    </location>
</feature>
<dbReference type="Gene3D" id="3.40.50.261">
    <property type="entry name" value="Succinyl-CoA synthetase domains"/>
    <property type="match status" value="2"/>
</dbReference>
<dbReference type="GO" id="GO:0043758">
    <property type="term" value="F:acetate-CoA ligase (ADP-forming) activity"/>
    <property type="evidence" value="ECO:0007669"/>
    <property type="project" value="UniProtKB-EC"/>
</dbReference>
<keyword evidence="9" id="KW-1185">Reference proteome</keyword>
<dbReference type="InterPro" id="IPR011761">
    <property type="entry name" value="ATP-grasp"/>
</dbReference>
<dbReference type="Pfam" id="PF13549">
    <property type="entry name" value="ATP-grasp_5"/>
    <property type="match status" value="1"/>
</dbReference>
<dbReference type="PANTHER" id="PTHR43334:SF1">
    <property type="entry name" value="3-HYDROXYPROPIONATE--COA LIGASE [ADP-FORMING]"/>
    <property type="match status" value="1"/>
</dbReference>
<dbReference type="Pfam" id="PF13380">
    <property type="entry name" value="CoA_binding_2"/>
    <property type="match status" value="1"/>
</dbReference>
<dbReference type="SMART" id="SM00881">
    <property type="entry name" value="CoA_binding"/>
    <property type="match status" value="1"/>
</dbReference>
<evidence type="ECO:0000256" key="2">
    <source>
        <dbReference type="ARBA" id="ARBA00022741"/>
    </source>
</evidence>
<dbReference type="InterPro" id="IPR016181">
    <property type="entry name" value="Acyl_CoA_acyltransferase"/>
</dbReference>
<dbReference type="InterPro" id="IPR016102">
    <property type="entry name" value="Succinyl-CoA_synth-like"/>
</dbReference>
<comment type="caution">
    <text evidence="8">The sequence shown here is derived from an EMBL/GenBank/DDBJ whole genome shotgun (WGS) entry which is preliminary data.</text>
</comment>
<dbReference type="Pfam" id="PF19045">
    <property type="entry name" value="Ligase_CoA_2"/>
    <property type="match status" value="1"/>
</dbReference>
<dbReference type="InterPro" id="IPR032875">
    <property type="entry name" value="Succ_CoA_lig_flav_dom"/>
</dbReference>
<sequence length="983" mass="107504">MSATTVLHSGITIKQPPPPSQANNNHNNHNNHHNRTQSQHSAANDVLKLFTSPLPLDAIFRPKSVALIGASETTGSVGRTVLWNLLSSPFGGTIYPVNRNPLRRSVFGIKSYKKLQDIPDVMEMGIDLVIIAVPAHAVKEVMEDCVEVGVRGAIILSAGFKEVGMEGAQLEREICEIAQRGKIRVVGPNCLGLQNPISGLNATFANNLARPGNVAFISQSGAMCTSILDWSLQANVGFSAFVSIGSMMDVSWGDIIYYLGDDPNTKAIAIYMESIGDARSFMSAASEVAMMKPIIVIKPGRTSQAAKAAASHTGSLAGSDDVLEAAFKRCGVLRVNKIRDVFEIVELLGKQPRPSGKYLTILTNAGGPGVISTDALIESGGQLAWLSEDTMNKLNEILPSHWSHANPIDILGDATWETYAKALEIAAENKYSDGILIILTPQSMTNPTRTAEAIAKVAKTISKPILASWMGGKAVTEGRAILDAAGIPTYDYPDSAAENFTYMYQLSVNLTQLYETPRWCADLHPSTVVVDTIIATAQSQDRVILTELESKRLLSCYSIATPAIIHCRTAEEAASAASSIGFPVVVKLHSETITHKSDVGGVKLNLHSLEQVRDAFFEIQQGVKKDDFLGVTVQPMLDTTDAFELIVGSSLDAQFGPVMLFGLGGTLVEVFQDSSIALPPLNSNLAHLMMKNTKIYTALKGIRGRKSADIAAIEKLIVNFSHLVMDKWMFIKEIEINPLLATHDSVIALDARVILHDSNMMDVDDEVSKQTQIIRPAIRPYPAQYEQHWLSKKGRVLLIRAIMPEDEPLVVDFHKRISEESVYTRWMSNMQYDERASHSRLIRVCHVDYDRDIALVALDEESCAGKNCKLVAAGRLTKMHGKNVAEFSVLVEDDWQGEGLGGKLLLELIKHGEADGLDGIEGIVLPTNRAMIHVAEKMGFESVYDKELNVVKQYFSYKEAAPTSKAKEDYDIQLRRFTCPINI</sequence>
<accession>A0AAD8YA03</accession>
<evidence type="ECO:0000256" key="5">
    <source>
        <dbReference type="SAM" id="MobiDB-lite"/>
    </source>
</evidence>
<dbReference type="Gene3D" id="3.40.50.720">
    <property type="entry name" value="NAD(P)-binding Rossmann-like Domain"/>
    <property type="match status" value="1"/>
</dbReference>
<dbReference type="GO" id="GO:0016747">
    <property type="term" value="F:acyltransferase activity, transferring groups other than amino-acyl groups"/>
    <property type="evidence" value="ECO:0007669"/>
    <property type="project" value="InterPro"/>
</dbReference>
<evidence type="ECO:0000313" key="8">
    <source>
        <dbReference type="EMBL" id="KAK1741215.1"/>
    </source>
</evidence>
<dbReference type="EC" id="6.2.1.13" evidence="8"/>
<feature type="domain" description="N-acetyltransferase" evidence="7">
    <location>
        <begin position="797"/>
        <end position="961"/>
    </location>
</feature>
<dbReference type="InterPro" id="IPR000182">
    <property type="entry name" value="GNAT_dom"/>
</dbReference>
<dbReference type="GO" id="GO:0005524">
    <property type="term" value="F:ATP binding"/>
    <property type="evidence" value="ECO:0007669"/>
    <property type="project" value="UniProtKB-UniRule"/>
</dbReference>
<dbReference type="Pfam" id="PF13302">
    <property type="entry name" value="Acetyltransf_3"/>
    <property type="match status" value="1"/>
</dbReference>
<dbReference type="EMBL" id="JATAAI010000014">
    <property type="protein sequence ID" value="KAK1741215.1"/>
    <property type="molecule type" value="Genomic_DNA"/>
</dbReference>
<dbReference type="AlphaFoldDB" id="A0AAD8YA03"/>
<gene>
    <name evidence="8" type="ORF">QTG54_008467</name>
</gene>
<dbReference type="PANTHER" id="PTHR43334">
    <property type="entry name" value="ACETATE--COA LIGASE [ADP-FORMING]"/>
    <property type="match status" value="1"/>
</dbReference>
<evidence type="ECO:0000259" key="7">
    <source>
        <dbReference type="PROSITE" id="PS51186"/>
    </source>
</evidence>
<evidence type="ECO:0000313" key="9">
    <source>
        <dbReference type="Proteomes" id="UP001224775"/>
    </source>
</evidence>
<protein>
    <submittedName>
        <fullName evidence="8">Acetyl-CoA synthetase (ADP-forming)</fullName>
        <ecNumber evidence="8">6.2.1.13</ecNumber>
    </submittedName>
</protein>
<name>A0AAD8YA03_9STRA</name>
<evidence type="ECO:0000256" key="4">
    <source>
        <dbReference type="PROSITE-ProRule" id="PRU00409"/>
    </source>
</evidence>
<proteinExistence type="predicted"/>
<dbReference type="GO" id="GO:0046872">
    <property type="term" value="F:metal ion binding"/>
    <property type="evidence" value="ECO:0007669"/>
    <property type="project" value="InterPro"/>
</dbReference>
<keyword evidence="2 4" id="KW-0547">Nucleotide-binding</keyword>
<dbReference type="SUPFAM" id="SSF56059">
    <property type="entry name" value="Glutathione synthetase ATP-binding domain-like"/>
    <property type="match status" value="1"/>
</dbReference>
<organism evidence="8 9">
    <name type="scientific">Skeletonema marinoi</name>
    <dbReference type="NCBI Taxonomy" id="267567"/>
    <lineage>
        <taxon>Eukaryota</taxon>
        <taxon>Sar</taxon>
        <taxon>Stramenopiles</taxon>
        <taxon>Ochrophyta</taxon>
        <taxon>Bacillariophyta</taxon>
        <taxon>Coscinodiscophyceae</taxon>
        <taxon>Thalassiosirophycidae</taxon>
        <taxon>Thalassiosirales</taxon>
        <taxon>Skeletonemataceae</taxon>
        <taxon>Skeletonema</taxon>
        <taxon>Skeletonema marinoi-dohrnii complex</taxon>
    </lineage>
</organism>
<dbReference type="InterPro" id="IPR051538">
    <property type="entry name" value="Acyl-CoA_Synth/Transferase"/>
</dbReference>
<evidence type="ECO:0000256" key="1">
    <source>
        <dbReference type="ARBA" id="ARBA00022598"/>
    </source>
</evidence>
<evidence type="ECO:0000259" key="6">
    <source>
        <dbReference type="PROSITE" id="PS50975"/>
    </source>
</evidence>
<dbReference type="Pfam" id="PF13607">
    <property type="entry name" value="Succ_CoA_lig"/>
    <property type="match status" value="1"/>
</dbReference>
<reference evidence="8" key="1">
    <citation type="submission" date="2023-06" db="EMBL/GenBank/DDBJ databases">
        <title>Survivors Of The Sea: Transcriptome response of Skeletonema marinoi to long-term dormancy.</title>
        <authorList>
            <person name="Pinder M.I.M."/>
            <person name="Kourtchenko O."/>
            <person name="Robertson E.K."/>
            <person name="Larsson T."/>
            <person name="Maumus F."/>
            <person name="Osuna-Cruz C.M."/>
            <person name="Vancaester E."/>
            <person name="Stenow R."/>
            <person name="Vandepoele K."/>
            <person name="Ploug H."/>
            <person name="Bruchert V."/>
            <person name="Godhe A."/>
            <person name="Topel M."/>
        </authorList>
    </citation>
    <scope>NUCLEOTIDE SEQUENCE</scope>
    <source>
        <strain evidence="8">R05AC</strain>
    </source>
</reference>
<dbReference type="SUPFAM" id="SSF55729">
    <property type="entry name" value="Acyl-CoA N-acyltransferases (Nat)"/>
    <property type="match status" value="1"/>
</dbReference>
<dbReference type="InterPro" id="IPR013815">
    <property type="entry name" value="ATP_grasp_subdomain_1"/>
</dbReference>
<keyword evidence="1 8" id="KW-0436">Ligase</keyword>
<dbReference type="InterPro" id="IPR003781">
    <property type="entry name" value="CoA-bd"/>
</dbReference>
<dbReference type="PROSITE" id="PS50975">
    <property type="entry name" value="ATP_GRASP"/>
    <property type="match status" value="1"/>
</dbReference>
<feature type="domain" description="ATP-grasp" evidence="6">
    <location>
        <begin position="551"/>
        <end position="587"/>
    </location>
</feature>
<dbReference type="Proteomes" id="UP001224775">
    <property type="component" value="Unassembled WGS sequence"/>
</dbReference>
<dbReference type="Gene3D" id="3.40.630.30">
    <property type="match status" value="1"/>
</dbReference>
<dbReference type="SUPFAM" id="SSF51735">
    <property type="entry name" value="NAD(P)-binding Rossmann-fold domains"/>
    <property type="match status" value="1"/>
</dbReference>
<dbReference type="SUPFAM" id="SSF52210">
    <property type="entry name" value="Succinyl-CoA synthetase domains"/>
    <property type="match status" value="2"/>
</dbReference>
<dbReference type="InterPro" id="IPR043938">
    <property type="entry name" value="Ligase_CoA_dom"/>
</dbReference>
<dbReference type="Gene3D" id="3.30.1490.20">
    <property type="entry name" value="ATP-grasp fold, A domain"/>
    <property type="match status" value="1"/>
</dbReference>
<dbReference type="PROSITE" id="PS51186">
    <property type="entry name" value="GNAT"/>
    <property type="match status" value="1"/>
</dbReference>
<dbReference type="InterPro" id="IPR036291">
    <property type="entry name" value="NAD(P)-bd_dom_sf"/>
</dbReference>